<evidence type="ECO:0000256" key="5">
    <source>
        <dbReference type="PROSITE-ProRule" id="PRU00023"/>
    </source>
</evidence>
<dbReference type="Proteomes" id="UP000887566">
    <property type="component" value="Unplaced"/>
</dbReference>
<protein>
    <submittedName>
        <fullName evidence="11">RING-type E3 ubiquitin transferase</fullName>
    </submittedName>
</protein>
<dbReference type="PROSITE" id="PS50089">
    <property type="entry name" value="ZF_RING_2"/>
    <property type="match status" value="1"/>
</dbReference>
<evidence type="ECO:0000256" key="1">
    <source>
        <dbReference type="ARBA" id="ARBA00022737"/>
    </source>
</evidence>
<evidence type="ECO:0000256" key="6">
    <source>
        <dbReference type="PROSITE-ProRule" id="PRU00175"/>
    </source>
</evidence>
<feature type="compositionally biased region" description="Polar residues" evidence="7">
    <location>
        <begin position="1"/>
        <end position="15"/>
    </location>
</feature>
<dbReference type="InterPro" id="IPR002110">
    <property type="entry name" value="Ankyrin_rpt"/>
</dbReference>
<feature type="repeat" description="ANK" evidence="5">
    <location>
        <begin position="237"/>
        <end position="269"/>
    </location>
</feature>
<keyword evidence="4 5" id="KW-0040">ANK repeat</keyword>
<feature type="domain" description="Rhodanese" evidence="9">
    <location>
        <begin position="354"/>
        <end position="425"/>
    </location>
</feature>
<evidence type="ECO:0000313" key="10">
    <source>
        <dbReference type="Proteomes" id="UP000887566"/>
    </source>
</evidence>
<dbReference type="SMART" id="SM00248">
    <property type="entry name" value="ANK"/>
    <property type="match status" value="7"/>
</dbReference>
<feature type="repeat" description="ANK" evidence="5">
    <location>
        <begin position="341"/>
        <end position="378"/>
    </location>
</feature>
<dbReference type="PANTHER" id="PTHR24198">
    <property type="entry name" value="ANKYRIN REPEAT AND PROTEIN KINASE DOMAIN-CONTAINING PROTEIN"/>
    <property type="match status" value="1"/>
</dbReference>
<evidence type="ECO:0000259" key="9">
    <source>
        <dbReference type="PROSITE" id="PS50206"/>
    </source>
</evidence>
<dbReference type="InterPro" id="IPR036770">
    <property type="entry name" value="Ankyrin_rpt-contain_sf"/>
</dbReference>
<dbReference type="AlphaFoldDB" id="A0A914VAY3"/>
<sequence length="711" mass="79204">MASSIGAEGNSSSGDGNERRFQPGDLFRCPKHVGIIRKNLTQGRVDVALISNYAQELDGLLGFENVDQKRQITITHHIWKENKLERCVAACFLRGEKAVVHPDPRFVASVNGNPSKVEKYEAWCGQLVRIEDSLFGMVTVSLVDVEPQEGTAKETIDLTPASFIPLLNDFMRYEGCDLYSLPWLEDPQRKLMFERLQKPTSDDLKTFYQSIETKNADGVDSFLSKYPNAVDVALGPAGETALMYAIKTNELSTVKLLLQCGAKPLHKSEDGLSPFDIFFELEESGDVRILERLLDHTLPDADIVGNSGLTPLLEAVARRRLEYVRVLLKSELVNVNAQDKEGRTALHYVILNDNDEESELQYASLLLDHDAQILIADKSGFTSFHLAAKVGNLRLFKLMLSKDDEVVNVQKGVDGWTALHLAAVNGHYEIVEELTKTDRCSTSVKTVDGHTVMYLALAALDVAVYKRRHSGVGKRTSLTDLFRVVDLLVDSGASLGESDSGDSSPIHMAMNQLCLAMVNERRPRRQTIEKLYMLDKDGNELKLVDDLLPICKAWPQLAVVCFFLAKGANVTLVNTKQMAVLESSPVEIRLLLYSYYTRYSNKSVSSSQKFTDSEEAADSKPTCLFCENLPNVKYHPCGHSPPFCSKCSYSSVVISVVSTIVKRCPTCRQPITKQTALDGSFILSQVPPISDNLKFRQTLSQLEVRFFHSFV</sequence>
<dbReference type="InterPro" id="IPR001841">
    <property type="entry name" value="Znf_RING"/>
</dbReference>
<evidence type="ECO:0000313" key="11">
    <source>
        <dbReference type="WBParaSite" id="PSAMB.scaffold1735size28270.g14565.t1"/>
    </source>
</evidence>
<keyword evidence="10" id="KW-1185">Reference proteome</keyword>
<evidence type="ECO:0000256" key="4">
    <source>
        <dbReference type="ARBA" id="ARBA00023043"/>
    </source>
</evidence>
<dbReference type="InterPro" id="IPR013083">
    <property type="entry name" value="Znf_RING/FYVE/PHD"/>
</dbReference>
<evidence type="ECO:0000256" key="2">
    <source>
        <dbReference type="ARBA" id="ARBA00022771"/>
    </source>
</evidence>
<dbReference type="InterPro" id="IPR001763">
    <property type="entry name" value="Rhodanese-like_dom"/>
</dbReference>
<feature type="domain" description="RING-type" evidence="8">
    <location>
        <begin position="623"/>
        <end position="668"/>
    </location>
</feature>
<dbReference type="Gene3D" id="1.25.40.20">
    <property type="entry name" value="Ankyrin repeat-containing domain"/>
    <property type="match status" value="2"/>
</dbReference>
<dbReference type="PROSITE" id="PS50088">
    <property type="entry name" value="ANK_REPEAT"/>
    <property type="match status" value="3"/>
</dbReference>
<dbReference type="GO" id="GO:0008270">
    <property type="term" value="F:zinc ion binding"/>
    <property type="evidence" value="ECO:0007669"/>
    <property type="project" value="UniProtKB-KW"/>
</dbReference>
<organism evidence="10 11">
    <name type="scientific">Plectus sambesii</name>
    <dbReference type="NCBI Taxonomy" id="2011161"/>
    <lineage>
        <taxon>Eukaryota</taxon>
        <taxon>Metazoa</taxon>
        <taxon>Ecdysozoa</taxon>
        <taxon>Nematoda</taxon>
        <taxon>Chromadorea</taxon>
        <taxon>Plectida</taxon>
        <taxon>Plectina</taxon>
        <taxon>Plectoidea</taxon>
        <taxon>Plectidae</taxon>
        <taxon>Plectus</taxon>
    </lineage>
</organism>
<name>A0A914VAY3_9BILA</name>
<dbReference type="PROSITE" id="PS50206">
    <property type="entry name" value="RHODANESE_3"/>
    <property type="match status" value="1"/>
</dbReference>
<dbReference type="Pfam" id="PF00023">
    <property type="entry name" value="Ank"/>
    <property type="match status" value="1"/>
</dbReference>
<evidence type="ECO:0000259" key="8">
    <source>
        <dbReference type="PROSITE" id="PS50089"/>
    </source>
</evidence>
<keyword evidence="3" id="KW-0862">Zinc</keyword>
<dbReference type="SUPFAM" id="SSF48403">
    <property type="entry name" value="Ankyrin repeat"/>
    <property type="match status" value="1"/>
</dbReference>
<dbReference type="Gene3D" id="3.30.40.10">
    <property type="entry name" value="Zinc/RING finger domain, C3HC4 (zinc finger)"/>
    <property type="match status" value="1"/>
</dbReference>
<dbReference type="WBParaSite" id="PSAMB.scaffold1735size28270.g14565.t1">
    <property type="protein sequence ID" value="PSAMB.scaffold1735size28270.g14565.t1"/>
    <property type="gene ID" value="PSAMB.scaffold1735size28270.g14565"/>
</dbReference>
<dbReference type="PRINTS" id="PR01415">
    <property type="entry name" value="ANKYRIN"/>
</dbReference>
<evidence type="ECO:0000256" key="7">
    <source>
        <dbReference type="SAM" id="MobiDB-lite"/>
    </source>
</evidence>
<evidence type="ECO:0000256" key="3">
    <source>
        <dbReference type="ARBA" id="ARBA00022833"/>
    </source>
</evidence>
<feature type="repeat" description="ANK" evidence="5">
    <location>
        <begin position="414"/>
        <end position="434"/>
    </location>
</feature>
<keyword evidence="2 6" id="KW-0479">Metal-binding</keyword>
<reference evidence="11" key="1">
    <citation type="submission" date="2022-11" db="UniProtKB">
        <authorList>
            <consortium name="WormBaseParasite"/>
        </authorList>
    </citation>
    <scope>IDENTIFICATION</scope>
</reference>
<dbReference type="Pfam" id="PF12796">
    <property type="entry name" value="Ank_2"/>
    <property type="match status" value="2"/>
</dbReference>
<accession>A0A914VAY3</accession>
<keyword evidence="1" id="KW-0677">Repeat</keyword>
<proteinExistence type="predicted"/>
<dbReference type="PANTHER" id="PTHR24198:SF165">
    <property type="entry name" value="ANKYRIN REPEAT-CONTAINING PROTEIN-RELATED"/>
    <property type="match status" value="1"/>
</dbReference>
<feature type="region of interest" description="Disordered" evidence="7">
    <location>
        <begin position="1"/>
        <end position="25"/>
    </location>
</feature>
<keyword evidence="2 6" id="KW-0863">Zinc-finger</keyword>
<dbReference type="SUPFAM" id="SSF57850">
    <property type="entry name" value="RING/U-box"/>
    <property type="match status" value="1"/>
</dbReference>
<dbReference type="PROSITE" id="PS50297">
    <property type="entry name" value="ANK_REP_REGION"/>
    <property type="match status" value="2"/>
</dbReference>